<feature type="domain" description="GTP-binding protein TrmE N-terminal" evidence="9">
    <location>
        <begin position="9"/>
        <end position="124"/>
    </location>
</feature>
<feature type="binding site" evidence="6">
    <location>
        <position position="250"/>
    </location>
    <ligand>
        <name>K(+)</name>
        <dbReference type="ChEBI" id="CHEBI:29103"/>
    </ligand>
</feature>
<protein>
    <recommendedName>
        <fullName evidence="6">tRNA modification GTPase MnmE</fullName>
        <ecNumber evidence="6">3.6.-.-</ecNumber>
    </recommendedName>
</protein>
<gene>
    <name evidence="6 11" type="primary">mnmE</name>
    <name evidence="6" type="synonym">trmE</name>
    <name evidence="11" type="ORF">LQ356_00485</name>
</gene>
<evidence type="ECO:0000256" key="3">
    <source>
        <dbReference type="ARBA" id="ARBA00022741"/>
    </source>
</evidence>
<dbReference type="RefSeq" id="WP_405311774.1">
    <property type="nucleotide sequence ID" value="NZ_CP088155.1"/>
</dbReference>
<feature type="binding site" evidence="6">
    <location>
        <position position="124"/>
    </location>
    <ligand>
        <name>(6S)-5-formyl-5,6,7,8-tetrahydrofolate</name>
        <dbReference type="ChEBI" id="CHEBI:57457"/>
    </ligand>
</feature>
<dbReference type="CDD" id="cd04164">
    <property type="entry name" value="trmE"/>
    <property type="match status" value="1"/>
</dbReference>
<evidence type="ECO:0000259" key="9">
    <source>
        <dbReference type="Pfam" id="PF10396"/>
    </source>
</evidence>
<evidence type="ECO:0000313" key="12">
    <source>
        <dbReference type="Proteomes" id="UP001622612"/>
    </source>
</evidence>
<dbReference type="Gene3D" id="3.30.1360.120">
    <property type="entry name" value="Probable tRNA modification gtpase trme, domain 1"/>
    <property type="match status" value="1"/>
</dbReference>
<feature type="binding site" evidence="6">
    <location>
        <begin position="231"/>
        <end position="236"/>
    </location>
    <ligand>
        <name>GTP</name>
        <dbReference type="ChEBI" id="CHEBI:37565"/>
    </ligand>
</feature>
<feature type="binding site" evidence="6">
    <location>
        <begin position="275"/>
        <end position="278"/>
    </location>
    <ligand>
        <name>GTP</name>
        <dbReference type="ChEBI" id="CHEBI:37565"/>
    </ligand>
</feature>
<feature type="binding site" evidence="6">
    <location>
        <position position="231"/>
    </location>
    <ligand>
        <name>K(+)</name>
        <dbReference type="ChEBI" id="CHEBI:29103"/>
    </ligand>
</feature>
<dbReference type="InterPro" id="IPR005225">
    <property type="entry name" value="Small_GTP-bd"/>
</dbReference>
<dbReference type="InterPro" id="IPR031168">
    <property type="entry name" value="G_TrmE"/>
</dbReference>
<dbReference type="HAMAP" id="MF_00379">
    <property type="entry name" value="GTPase_MnmE"/>
    <property type="match status" value="1"/>
</dbReference>
<dbReference type="CDD" id="cd14858">
    <property type="entry name" value="TrmE_N"/>
    <property type="match status" value="1"/>
</dbReference>
<evidence type="ECO:0000256" key="1">
    <source>
        <dbReference type="ARBA" id="ARBA00011043"/>
    </source>
</evidence>
<dbReference type="PANTHER" id="PTHR42714:SF2">
    <property type="entry name" value="TRNA MODIFICATION GTPASE GTPBP3, MITOCHONDRIAL"/>
    <property type="match status" value="1"/>
</dbReference>
<dbReference type="SUPFAM" id="SSF103025">
    <property type="entry name" value="Folate-binding domain"/>
    <property type="match status" value="1"/>
</dbReference>
<keyword evidence="6" id="KW-0479">Metal-binding</keyword>
<keyword evidence="4 6" id="KW-0630">Potassium</keyword>
<dbReference type="NCBIfam" id="TIGR00231">
    <property type="entry name" value="small_GTP"/>
    <property type="match status" value="1"/>
</dbReference>
<evidence type="ECO:0000313" key="11">
    <source>
        <dbReference type="EMBL" id="WYM97361.1"/>
    </source>
</evidence>
<comment type="caution">
    <text evidence="6">Lacks conserved residue(s) required for the propagation of feature annotation.</text>
</comment>
<dbReference type="InterPro" id="IPR027417">
    <property type="entry name" value="P-loop_NTPase"/>
</dbReference>
<keyword evidence="6" id="KW-0963">Cytoplasm</keyword>
<organism evidence="11 12">
    <name type="scientific">Metamycoplasma faucium</name>
    <dbReference type="NCBI Taxonomy" id="56142"/>
    <lineage>
        <taxon>Bacteria</taxon>
        <taxon>Bacillati</taxon>
        <taxon>Mycoplasmatota</taxon>
        <taxon>Mycoplasmoidales</taxon>
        <taxon>Metamycoplasmataceae</taxon>
        <taxon>Metamycoplasma</taxon>
    </lineage>
</organism>
<dbReference type="InterPro" id="IPR027368">
    <property type="entry name" value="MnmE_dom2"/>
</dbReference>
<evidence type="ECO:0000256" key="7">
    <source>
        <dbReference type="RuleBase" id="RU003313"/>
    </source>
</evidence>
<comment type="subcellular location">
    <subcellularLocation>
        <location evidence="6">Cytoplasm</location>
    </subcellularLocation>
</comment>
<feature type="binding site" evidence="6">
    <location>
        <begin position="250"/>
        <end position="256"/>
    </location>
    <ligand>
        <name>GTP</name>
        <dbReference type="ChEBI" id="CHEBI:37565"/>
    </ligand>
</feature>
<evidence type="ECO:0000256" key="6">
    <source>
        <dbReference type="HAMAP-Rule" id="MF_00379"/>
    </source>
</evidence>
<comment type="similarity">
    <text evidence="1 6 7">Belongs to the TRAFAC class TrmE-Era-EngA-EngB-Septin-like GTPase superfamily. TrmE GTPase family.</text>
</comment>
<feature type="domain" description="MnmE helical" evidence="10">
    <location>
        <begin position="127"/>
        <end position="449"/>
    </location>
</feature>
<feature type="binding site" evidence="6">
    <location>
        <position position="235"/>
    </location>
    <ligand>
        <name>Mg(2+)</name>
        <dbReference type="ChEBI" id="CHEBI:18420"/>
    </ligand>
</feature>
<keyword evidence="12" id="KW-1185">Reference proteome</keyword>
<feature type="binding site" evidence="6">
    <location>
        <position position="26"/>
    </location>
    <ligand>
        <name>(6S)-5-formyl-5,6,7,8-tetrahydrofolate</name>
        <dbReference type="ChEBI" id="CHEBI:57457"/>
    </ligand>
</feature>
<dbReference type="Pfam" id="PF12631">
    <property type="entry name" value="MnmE_helical"/>
    <property type="match status" value="1"/>
</dbReference>
<accession>A0ABZ2TR03</accession>
<dbReference type="InterPro" id="IPR027266">
    <property type="entry name" value="TrmE/GcvT-like"/>
</dbReference>
<dbReference type="Pfam" id="PF10396">
    <property type="entry name" value="TrmE_N"/>
    <property type="match status" value="1"/>
</dbReference>
<dbReference type="SUPFAM" id="SSF52540">
    <property type="entry name" value="P-loop containing nucleoside triphosphate hydrolases"/>
    <property type="match status" value="1"/>
</dbReference>
<dbReference type="Pfam" id="PF01926">
    <property type="entry name" value="MMR_HSR1"/>
    <property type="match status" value="1"/>
</dbReference>
<keyword evidence="6" id="KW-0460">Magnesium</keyword>
<comment type="subunit">
    <text evidence="6">Homodimer. Heterotetramer of two MnmE and two MnmG subunits.</text>
</comment>
<evidence type="ECO:0000259" key="8">
    <source>
        <dbReference type="Pfam" id="PF01926"/>
    </source>
</evidence>
<keyword evidence="2 6" id="KW-0819">tRNA processing</keyword>
<proteinExistence type="inferred from homology"/>
<reference evidence="11" key="1">
    <citation type="submission" date="2021-11" db="EMBL/GenBank/DDBJ databases">
        <title>The first genome sequence of unculturable Mycoplasma faucium obtained by de novo assembly of metagenomic reads.</title>
        <authorList>
            <person name="Sabat A.J."/>
            <person name="Bathoorn E."/>
            <person name="Akkerboom V."/>
            <person name="Friedrich A.W."/>
        </authorList>
    </citation>
    <scope>NUCLEOTIDE SEQUENCE [LARGE SCALE GENOMIC DNA]</scope>
    <source>
        <strain evidence="11">UMCG-MFM1</strain>
    </source>
</reference>
<dbReference type="NCBIfam" id="TIGR00450">
    <property type="entry name" value="mnmE_trmE_thdF"/>
    <property type="match status" value="1"/>
</dbReference>
<dbReference type="InterPro" id="IPR025867">
    <property type="entry name" value="MnmE_helical"/>
</dbReference>
<dbReference type="Gene3D" id="1.20.120.430">
    <property type="entry name" value="tRNA modification GTPase MnmE domain 2"/>
    <property type="match status" value="1"/>
</dbReference>
<comment type="cofactor">
    <cofactor evidence="6">
        <name>K(+)</name>
        <dbReference type="ChEBI" id="CHEBI:29103"/>
    </cofactor>
    <text evidence="6">Binds 1 potassium ion per subunit.</text>
</comment>
<feature type="binding site" evidence="6">
    <location>
        <position position="255"/>
    </location>
    <ligand>
        <name>K(+)</name>
        <dbReference type="ChEBI" id="CHEBI:29103"/>
    </ligand>
</feature>
<feature type="domain" description="G" evidence="8">
    <location>
        <begin position="223"/>
        <end position="339"/>
    </location>
</feature>
<dbReference type="InterPro" id="IPR018948">
    <property type="entry name" value="GTP-bd_TrmE_N"/>
</dbReference>
<keyword evidence="6" id="KW-0378">Hydrolase</keyword>
<dbReference type="SUPFAM" id="SSF116878">
    <property type="entry name" value="TrmE connector domain"/>
    <property type="match status" value="1"/>
</dbReference>
<dbReference type="PRINTS" id="PR00326">
    <property type="entry name" value="GTP1OBG"/>
</dbReference>
<evidence type="ECO:0000256" key="5">
    <source>
        <dbReference type="ARBA" id="ARBA00023134"/>
    </source>
</evidence>
<keyword evidence="5 6" id="KW-0342">GTP-binding</keyword>
<name>A0ABZ2TR03_9BACT</name>
<dbReference type="InterPro" id="IPR006073">
    <property type="entry name" value="GTP-bd"/>
</dbReference>
<feature type="binding site" evidence="6">
    <location>
        <position position="452"/>
    </location>
    <ligand>
        <name>(6S)-5-formyl-5,6,7,8-tetrahydrofolate</name>
        <dbReference type="ChEBI" id="CHEBI:57457"/>
    </ligand>
</feature>
<feature type="binding site" evidence="6">
    <location>
        <position position="256"/>
    </location>
    <ligand>
        <name>Mg(2+)</name>
        <dbReference type="ChEBI" id="CHEBI:18420"/>
    </ligand>
</feature>
<feature type="binding site" evidence="6">
    <location>
        <position position="252"/>
    </location>
    <ligand>
        <name>K(+)</name>
        <dbReference type="ChEBI" id="CHEBI:29103"/>
    </ligand>
</feature>
<evidence type="ECO:0000256" key="4">
    <source>
        <dbReference type="ARBA" id="ARBA00022958"/>
    </source>
</evidence>
<evidence type="ECO:0000259" key="10">
    <source>
        <dbReference type="Pfam" id="PF12631"/>
    </source>
</evidence>
<evidence type="ECO:0000256" key="2">
    <source>
        <dbReference type="ARBA" id="ARBA00022694"/>
    </source>
</evidence>
<comment type="function">
    <text evidence="6">Exhibits a very high intrinsic GTPase hydrolysis rate. Involved in the addition of a carboxymethylaminomethyl (cmnm) group at the wobble position (U34) of certain tRNAs, forming tRNA-cmnm(5)s(2)U34.</text>
</comment>
<feature type="binding site" evidence="6">
    <location>
        <position position="85"/>
    </location>
    <ligand>
        <name>(6S)-5-formyl-5,6,7,8-tetrahydrofolate</name>
        <dbReference type="ChEBI" id="CHEBI:57457"/>
    </ligand>
</feature>
<keyword evidence="3 6" id="KW-0547">Nucleotide-binding</keyword>
<dbReference type="PANTHER" id="PTHR42714">
    <property type="entry name" value="TRNA MODIFICATION GTPASE GTPBP3"/>
    <property type="match status" value="1"/>
</dbReference>
<dbReference type="EC" id="3.6.-.-" evidence="6"/>
<sequence length="452" mass="51421">MKINKYLDTIVAISSGNINQAISIIRISGKNSIDIIKKIYKGKIGKNKTITYGHIINPLNNEKIDEVLILWFIGTDNYTGENTIEINAHGGVIVTNRILNIILENGARLAERGEFSRRAFLNNKISLNKAEAINNLINAKNINQTKIAIKQFDDFGYKILREIEQELLKLISMCEINIDYSEYNDIETIENDKLLDSVNLFIGKLTTLIENSERTINVYKGIDVAIIGKPNSGKSSLFNSLLEEEKAIVTNIEGTTRDVLDGEFQIGGILFRILDTAGIRNTKNKIENIGILKSIETIKKAKVILNIIDPTNDKYDDIYESKIKNLITENKVYINVVNKIDICSKEILKKYSNYVWISAANNNTYELKNTLYKMYFKFLTDDVIVSEDVIEKLNSILKSLKKVKEGLKNNYGFETVIIDLREAWSNAKKCLNEEHNNEVLLDNIFKKFCLGK</sequence>
<dbReference type="InterPro" id="IPR004520">
    <property type="entry name" value="GTPase_MnmE"/>
</dbReference>
<dbReference type="Gene3D" id="3.40.50.300">
    <property type="entry name" value="P-loop containing nucleotide triphosphate hydrolases"/>
    <property type="match status" value="1"/>
</dbReference>
<dbReference type="EMBL" id="CP088155">
    <property type="protein sequence ID" value="WYM97361.1"/>
    <property type="molecule type" value="Genomic_DNA"/>
</dbReference>
<dbReference type="Proteomes" id="UP001622612">
    <property type="component" value="Chromosome"/>
</dbReference>